<dbReference type="Proteomes" id="UP001232148">
    <property type="component" value="Unassembled WGS sequence"/>
</dbReference>
<organism evidence="1 2">
    <name type="scientific">Colletotrichum zoysiae</name>
    <dbReference type="NCBI Taxonomy" id="1216348"/>
    <lineage>
        <taxon>Eukaryota</taxon>
        <taxon>Fungi</taxon>
        <taxon>Dikarya</taxon>
        <taxon>Ascomycota</taxon>
        <taxon>Pezizomycotina</taxon>
        <taxon>Sordariomycetes</taxon>
        <taxon>Hypocreomycetidae</taxon>
        <taxon>Glomerellales</taxon>
        <taxon>Glomerellaceae</taxon>
        <taxon>Colletotrichum</taxon>
        <taxon>Colletotrichum graminicola species complex</taxon>
    </lineage>
</organism>
<name>A0AAD9LYL6_9PEZI</name>
<dbReference type="AlphaFoldDB" id="A0AAD9LYL6"/>
<evidence type="ECO:0000313" key="2">
    <source>
        <dbReference type="Proteomes" id="UP001232148"/>
    </source>
</evidence>
<sequence>MEPYFRPDDADSACAIAPGCNPVSQESLMYPPVTTIAVRIAFIDLWEELGVDLHRDHTDINTRKDPRRPLAQDFQTETVSGGKFLAIHE</sequence>
<comment type="caution">
    <text evidence="1">The sequence shown here is derived from an EMBL/GenBank/DDBJ whole genome shotgun (WGS) entry which is preliminary data.</text>
</comment>
<reference evidence="1" key="1">
    <citation type="submission" date="2021-06" db="EMBL/GenBank/DDBJ databases">
        <title>Comparative genomics, transcriptomics and evolutionary studies reveal genomic signatures of adaptation to plant cell wall in hemibiotrophic fungi.</title>
        <authorList>
            <consortium name="DOE Joint Genome Institute"/>
            <person name="Baroncelli R."/>
            <person name="Diaz J.F."/>
            <person name="Benocci T."/>
            <person name="Peng M."/>
            <person name="Battaglia E."/>
            <person name="Haridas S."/>
            <person name="Andreopoulos W."/>
            <person name="Labutti K."/>
            <person name="Pangilinan J."/>
            <person name="Floch G.L."/>
            <person name="Makela M.R."/>
            <person name="Henrissat B."/>
            <person name="Grigoriev I.V."/>
            <person name="Crouch J.A."/>
            <person name="De Vries R.P."/>
            <person name="Sukno S.A."/>
            <person name="Thon M.R."/>
        </authorList>
    </citation>
    <scope>NUCLEOTIDE SEQUENCE</scope>
    <source>
        <strain evidence="1">MAFF235873</strain>
    </source>
</reference>
<protein>
    <submittedName>
        <fullName evidence="1">Uncharacterized protein</fullName>
    </submittedName>
</protein>
<keyword evidence="2" id="KW-1185">Reference proteome</keyword>
<proteinExistence type="predicted"/>
<gene>
    <name evidence="1" type="ORF">LX32DRAFT_642542</name>
</gene>
<dbReference type="EMBL" id="MU842932">
    <property type="protein sequence ID" value="KAK2025677.1"/>
    <property type="molecule type" value="Genomic_DNA"/>
</dbReference>
<evidence type="ECO:0000313" key="1">
    <source>
        <dbReference type="EMBL" id="KAK2025677.1"/>
    </source>
</evidence>
<accession>A0AAD9LYL6</accession>